<comment type="caution">
    <text evidence="1">The sequence shown here is derived from an EMBL/GenBank/DDBJ whole genome shotgun (WGS) entry which is preliminary data.</text>
</comment>
<gene>
    <name evidence="1" type="ORF">BaRGS_00021279</name>
</gene>
<keyword evidence="2" id="KW-1185">Reference proteome</keyword>
<feature type="non-terminal residue" evidence="1">
    <location>
        <position position="52"/>
    </location>
</feature>
<dbReference type="Proteomes" id="UP001519460">
    <property type="component" value="Unassembled WGS sequence"/>
</dbReference>
<organism evidence="1 2">
    <name type="scientific">Batillaria attramentaria</name>
    <dbReference type="NCBI Taxonomy" id="370345"/>
    <lineage>
        <taxon>Eukaryota</taxon>
        <taxon>Metazoa</taxon>
        <taxon>Spiralia</taxon>
        <taxon>Lophotrochozoa</taxon>
        <taxon>Mollusca</taxon>
        <taxon>Gastropoda</taxon>
        <taxon>Caenogastropoda</taxon>
        <taxon>Sorbeoconcha</taxon>
        <taxon>Cerithioidea</taxon>
        <taxon>Batillariidae</taxon>
        <taxon>Batillaria</taxon>
    </lineage>
</organism>
<feature type="non-terminal residue" evidence="1">
    <location>
        <position position="1"/>
    </location>
</feature>
<proteinExistence type="predicted"/>
<dbReference type="EMBL" id="JACVVK020000164">
    <property type="protein sequence ID" value="KAK7487438.1"/>
    <property type="molecule type" value="Genomic_DNA"/>
</dbReference>
<protein>
    <recommendedName>
        <fullName evidence="3">Telomerase reverse transcriptase</fullName>
    </recommendedName>
</protein>
<accession>A0ABD0KJZ7</accession>
<evidence type="ECO:0000313" key="2">
    <source>
        <dbReference type="Proteomes" id="UP001519460"/>
    </source>
</evidence>
<sequence length="52" mass="6173">CWVVSNMQLRKIVRSLCWLRMRGRRICQSAHAKHILRLLYTQLLDSGGLQYT</sequence>
<dbReference type="AlphaFoldDB" id="A0ABD0KJZ7"/>
<evidence type="ECO:0000313" key="1">
    <source>
        <dbReference type="EMBL" id="KAK7487438.1"/>
    </source>
</evidence>
<evidence type="ECO:0008006" key="3">
    <source>
        <dbReference type="Google" id="ProtNLM"/>
    </source>
</evidence>
<name>A0ABD0KJZ7_9CAEN</name>
<reference evidence="1 2" key="1">
    <citation type="journal article" date="2023" name="Sci. Data">
        <title>Genome assembly of the Korean intertidal mud-creeper Batillaria attramentaria.</title>
        <authorList>
            <person name="Patra A.K."/>
            <person name="Ho P.T."/>
            <person name="Jun S."/>
            <person name="Lee S.J."/>
            <person name="Kim Y."/>
            <person name="Won Y.J."/>
        </authorList>
    </citation>
    <scope>NUCLEOTIDE SEQUENCE [LARGE SCALE GENOMIC DNA]</scope>
    <source>
        <strain evidence="1">Wonlab-2016</strain>
    </source>
</reference>